<dbReference type="PANTHER" id="PTHR33202:SF2">
    <property type="entry name" value="FERRIC UPTAKE REGULATION PROTEIN"/>
    <property type="match status" value="1"/>
</dbReference>
<protein>
    <submittedName>
        <fullName evidence="13">Fe2+/Zn2+ uptake regulation protein</fullName>
    </submittedName>
</protein>
<gene>
    <name evidence="13" type="ORF">BST13_32475</name>
</gene>
<evidence type="ECO:0000313" key="13">
    <source>
        <dbReference type="EMBL" id="ORA26036.1"/>
    </source>
</evidence>
<comment type="subcellular location">
    <subcellularLocation>
        <location evidence="1">Cytoplasm</location>
    </subcellularLocation>
</comment>
<proteinExistence type="inferred from homology"/>
<feature type="binding site" evidence="11">
    <location>
        <position position="139"/>
    </location>
    <ligand>
        <name>Zn(2+)</name>
        <dbReference type="ChEBI" id="CHEBI:29105"/>
    </ligand>
</feature>
<evidence type="ECO:0000256" key="11">
    <source>
        <dbReference type="PIRSR" id="PIRSR602481-1"/>
    </source>
</evidence>
<evidence type="ECO:0000256" key="9">
    <source>
        <dbReference type="ARBA" id="ARBA00023125"/>
    </source>
</evidence>
<dbReference type="PANTHER" id="PTHR33202">
    <property type="entry name" value="ZINC UPTAKE REGULATION PROTEIN"/>
    <property type="match status" value="1"/>
</dbReference>
<dbReference type="SUPFAM" id="SSF46785">
    <property type="entry name" value="Winged helix' DNA-binding domain"/>
    <property type="match status" value="1"/>
</dbReference>
<dbReference type="OrthoDB" id="8659436at2"/>
<keyword evidence="10" id="KW-0804">Transcription</keyword>
<evidence type="ECO:0000313" key="14">
    <source>
        <dbReference type="Proteomes" id="UP000192448"/>
    </source>
</evidence>
<dbReference type="Gene3D" id="1.10.10.10">
    <property type="entry name" value="Winged helix-like DNA-binding domain superfamily/Winged helix DNA-binding domain"/>
    <property type="match status" value="1"/>
</dbReference>
<sequence length="142" mass="16529">MIAHTSGETAPASRRRQTAAQRAVLSVLDSSEHFRSAQQLYRQLRQHPTHQFGLTTVYRVLRTLVEDKIAEIQRAEDGELLYRIRTTNEHRHYLLCRQCGRAEAFTSTPIEDQTRQLSRTFDYTDVTHHVDLYGVCPRCRDT</sequence>
<feature type="binding site" evidence="11">
    <location>
        <position position="136"/>
    </location>
    <ligand>
        <name>Zn(2+)</name>
        <dbReference type="ChEBI" id="CHEBI:29105"/>
    </ligand>
</feature>
<dbReference type="Proteomes" id="UP000192448">
    <property type="component" value="Unassembled WGS sequence"/>
</dbReference>
<keyword evidence="4" id="KW-0963">Cytoplasm</keyword>
<dbReference type="InterPro" id="IPR036390">
    <property type="entry name" value="WH_DNA-bd_sf"/>
</dbReference>
<evidence type="ECO:0000256" key="4">
    <source>
        <dbReference type="ARBA" id="ARBA00022490"/>
    </source>
</evidence>
<evidence type="ECO:0000256" key="2">
    <source>
        <dbReference type="ARBA" id="ARBA00007957"/>
    </source>
</evidence>
<dbReference type="GO" id="GO:0003700">
    <property type="term" value="F:DNA-binding transcription factor activity"/>
    <property type="evidence" value="ECO:0007669"/>
    <property type="project" value="InterPro"/>
</dbReference>
<dbReference type="Gene3D" id="3.30.1490.190">
    <property type="match status" value="1"/>
</dbReference>
<keyword evidence="6 11" id="KW-0479">Metal-binding</keyword>
<dbReference type="AlphaFoldDB" id="A0A1X0A8L5"/>
<feature type="binding site" evidence="11">
    <location>
        <position position="99"/>
    </location>
    <ligand>
        <name>Zn(2+)</name>
        <dbReference type="ChEBI" id="CHEBI:29105"/>
    </ligand>
</feature>
<evidence type="ECO:0000256" key="3">
    <source>
        <dbReference type="ARBA" id="ARBA00011738"/>
    </source>
</evidence>
<evidence type="ECO:0000256" key="5">
    <source>
        <dbReference type="ARBA" id="ARBA00022491"/>
    </source>
</evidence>
<dbReference type="GO" id="GO:1900376">
    <property type="term" value="P:regulation of secondary metabolite biosynthetic process"/>
    <property type="evidence" value="ECO:0007669"/>
    <property type="project" value="TreeGrafter"/>
</dbReference>
<dbReference type="EMBL" id="MVHF01000051">
    <property type="protein sequence ID" value="ORA26036.1"/>
    <property type="molecule type" value="Genomic_DNA"/>
</dbReference>
<dbReference type="GO" id="GO:0000976">
    <property type="term" value="F:transcription cis-regulatory region binding"/>
    <property type="evidence" value="ECO:0007669"/>
    <property type="project" value="TreeGrafter"/>
</dbReference>
<comment type="similarity">
    <text evidence="2">Belongs to the Fur family.</text>
</comment>
<keyword evidence="8" id="KW-0805">Transcription regulation</keyword>
<evidence type="ECO:0000256" key="1">
    <source>
        <dbReference type="ARBA" id="ARBA00004496"/>
    </source>
</evidence>
<keyword evidence="14" id="KW-1185">Reference proteome</keyword>
<dbReference type="GO" id="GO:0008270">
    <property type="term" value="F:zinc ion binding"/>
    <property type="evidence" value="ECO:0007669"/>
    <property type="project" value="TreeGrafter"/>
</dbReference>
<keyword evidence="12" id="KW-0408">Iron</keyword>
<keyword evidence="9" id="KW-0238">DNA-binding</keyword>
<dbReference type="InterPro" id="IPR036388">
    <property type="entry name" value="WH-like_DNA-bd_sf"/>
</dbReference>
<accession>A0A1X0A8L5</accession>
<dbReference type="InterPro" id="IPR002481">
    <property type="entry name" value="FUR"/>
</dbReference>
<feature type="binding site" evidence="12">
    <location>
        <position position="128"/>
    </location>
    <ligand>
        <name>Fe cation</name>
        <dbReference type="ChEBI" id="CHEBI:24875"/>
    </ligand>
</feature>
<evidence type="ECO:0000256" key="7">
    <source>
        <dbReference type="ARBA" id="ARBA00022833"/>
    </source>
</evidence>
<dbReference type="GO" id="GO:0005829">
    <property type="term" value="C:cytosol"/>
    <property type="evidence" value="ECO:0007669"/>
    <property type="project" value="TreeGrafter"/>
</dbReference>
<feature type="binding site" evidence="11">
    <location>
        <position position="96"/>
    </location>
    <ligand>
        <name>Zn(2+)</name>
        <dbReference type="ChEBI" id="CHEBI:29105"/>
    </ligand>
</feature>
<dbReference type="CDD" id="cd07153">
    <property type="entry name" value="Fur_like"/>
    <property type="match status" value="1"/>
</dbReference>
<keyword evidence="5" id="KW-0678">Repressor</keyword>
<comment type="cofactor">
    <cofactor evidence="12">
        <name>Mn(2+)</name>
        <dbReference type="ChEBI" id="CHEBI:29035"/>
    </cofactor>
    <cofactor evidence="12">
        <name>Fe(2+)</name>
        <dbReference type="ChEBI" id="CHEBI:29033"/>
    </cofactor>
    <text evidence="12">Binds 1 Mn(2+) or Fe(2+) ion per subunit.</text>
</comment>
<keyword evidence="7 11" id="KW-0862">Zinc</keyword>
<evidence type="ECO:0000256" key="8">
    <source>
        <dbReference type="ARBA" id="ARBA00023015"/>
    </source>
</evidence>
<dbReference type="InterPro" id="IPR043135">
    <property type="entry name" value="Fur_C"/>
</dbReference>
<comment type="subunit">
    <text evidence="3">Homodimer.</text>
</comment>
<dbReference type="RefSeq" id="WP_083169486.1">
    <property type="nucleotide sequence ID" value="NZ_MVHF01000051.1"/>
</dbReference>
<organism evidence="13 14">
    <name type="scientific">Mycobacterium aquaticum</name>
    <dbReference type="NCBI Taxonomy" id="1927124"/>
    <lineage>
        <taxon>Bacteria</taxon>
        <taxon>Bacillati</taxon>
        <taxon>Actinomycetota</taxon>
        <taxon>Actinomycetes</taxon>
        <taxon>Mycobacteriales</taxon>
        <taxon>Mycobacteriaceae</taxon>
        <taxon>Mycobacterium</taxon>
    </lineage>
</organism>
<dbReference type="GO" id="GO:0045892">
    <property type="term" value="P:negative regulation of DNA-templated transcription"/>
    <property type="evidence" value="ECO:0007669"/>
    <property type="project" value="TreeGrafter"/>
</dbReference>
<feature type="binding site" evidence="12">
    <location>
        <position position="111"/>
    </location>
    <ligand>
        <name>Fe cation</name>
        <dbReference type="ChEBI" id="CHEBI:24875"/>
    </ligand>
</feature>
<reference evidence="13 14" key="1">
    <citation type="submission" date="2017-02" db="EMBL/GenBank/DDBJ databases">
        <title>The new phylogeny of genus Mycobacterium.</title>
        <authorList>
            <person name="Tortoli E."/>
            <person name="Trovato A."/>
            <person name="Cirillo D.M."/>
        </authorList>
    </citation>
    <scope>NUCLEOTIDE SEQUENCE [LARGE SCALE GENOMIC DNA]</scope>
    <source>
        <strain evidence="13 14">RW6</strain>
    </source>
</reference>
<dbReference type="Pfam" id="PF01475">
    <property type="entry name" value="FUR"/>
    <property type="match status" value="1"/>
</dbReference>
<evidence type="ECO:0000256" key="10">
    <source>
        <dbReference type="ARBA" id="ARBA00023163"/>
    </source>
</evidence>
<name>A0A1X0A8L5_9MYCO</name>
<comment type="cofactor">
    <cofactor evidence="11">
        <name>Zn(2+)</name>
        <dbReference type="ChEBI" id="CHEBI:29105"/>
    </cofactor>
    <text evidence="11">Binds 1 zinc ion per subunit.</text>
</comment>
<dbReference type="STRING" id="1927124.BST13_32475"/>
<comment type="caution">
    <text evidence="13">The sequence shown here is derived from an EMBL/GenBank/DDBJ whole genome shotgun (WGS) entry which is preliminary data.</text>
</comment>
<evidence type="ECO:0000256" key="12">
    <source>
        <dbReference type="PIRSR" id="PIRSR602481-2"/>
    </source>
</evidence>
<evidence type="ECO:0000256" key="6">
    <source>
        <dbReference type="ARBA" id="ARBA00022723"/>
    </source>
</evidence>